<dbReference type="Proteomes" id="UP000030907">
    <property type="component" value="Chromosome"/>
</dbReference>
<dbReference type="KEGG" id="sphk:SKP52_21800"/>
<dbReference type="InterPro" id="IPR013324">
    <property type="entry name" value="RNA_pol_sigma_r3/r4-like"/>
</dbReference>
<evidence type="ECO:0000313" key="1">
    <source>
        <dbReference type="EMBL" id="AJA11213.1"/>
    </source>
</evidence>
<organism evidence="1 2">
    <name type="scientific">Sphingopyxis fribergensis</name>
    <dbReference type="NCBI Taxonomy" id="1515612"/>
    <lineage>
        <taxon>Bacteria</taxon>
        <taxon>Pseudomonadati</taxon>
        <taxon>Pseudomonadota</taxon>
        <taxon>Alphaproteobacteria</taxon>
        <taxon>Sphingomonadales</taxon>
        <taxon>Sphingomonadaceae</taxon>
        <taxon>Sphingopyxis</taxon>
    </lineage>
</organism>
<evidence type="ECO:0000313" key="2">
    <source>
        <dbReference type="Proteomes" id="UP000030907"/>
    </source>
</evidence>
<dbReference type="EMBL" id="CP009122">
    <property type="protein sequence ID" value="AJA11213.1"/>
    <property type="molecule type" value="Genomic_DNA"/>
</dbReference>
<name>A0A0A7PPS4_9SPHN</name>
<proteinExistence type="predicted"/>
<dbReference type="RefSeq" id="WP_148309207.1">
    <property type="nucleotide sequence ID" value="NZ_CP009122.1"/>
</dbReference>
<keyword evidence="2" id="KW-1185">Reference proteome</keyword>
<dbReference type="AlphaFoldDB" id="A0A0A7PPS4"/>
<dbReference type="SUPFAM" id="SSF88659">
    <property type="entry name" value="Sigma3 and sigma4 domains of RNA polymerase sigma factors"/>
    <property type="match status" value="1"/>
</dbReference>
<sequence length="211" mass="23314">MSGLDRQRCAAIERVPALPRTLFLLHNFYGVEIGAIAEELGANRDTINSCLMDARAIVWAHVCYKDSVPGVGPATAALQARLQQRYRQALATAFAESGSPGDILWPDPIAGIADDQEAAAAFILAQLPKALRKAVARSRRAGVATVDQWRFVGPWRRRRRDQLWRVNDALRGAGWQSFDEWLADPLFPIIATRMAIPSIVDGGVPCRWKGR</sequence>
<dbReference type="OrthoDB" id="7448890at2"/>
<gene>
    <name evidence="1" type="ORF">SKP52_21800</name>
</gene>
<reference evidence="1 2" key="1">
    <citation type="journal article" date="2015" name="Int. J. Syst. Evol. Microbiol.">
        <title>Description of Sphingopyxis fribergensis sp. nov. - a soil bacterium with the ability to degrade styrene and phenylacetic acid.</title>
        <authorList>
            <person name="Oelschlagel M."/>
            <person name="Ruckert C."/>
            <person name="Kalinowski J."/>
            <person name="Schmidt G."/>
            <person name="Schlomann M."/>
            <person name="Tischler D."/>
        </authorList>
    </citation>
    <scope>NUCLEOTIDE SEQUENCE [LARGE SCALE GENOMIC DNA]</scope>
    <source>
        <strain evidence="1 2">Kp5.2</strain>
    </source>
</reference>
<dbReference type="STRING" id="1515612.SKP52_21800"/>
<protein>
    <submittedName>
        <fullName evidence="1">Uncharacterized protein</fullName>
    </submittedName>
</protein>
<dbReference type="HOGENOM" id="CLU_1304216_0_0_5"/>
<accession>A0A0A7PPS4</accession>